<feature type="compositionally biased region" description="Basic and acidic residues" evidence="1">
    <location>
        <begin position="83"/>
        <end position="95"/>
    </location>
</feature>
<reference evidence="2 3" key="1">
    <citation type="journal article" date="2019" name="Commun. Biol.">
        <title>The bagworm genome reveals a unique fibroin gene that provides high tensile strength.</title>
        <authorList>
            <person name="Kono N."/>
            <person name="Nakamura H."/>
            <person name="Ohtoshi R."/>
            <person name="Tomita M."/>
            <person name="Numata K."/>
            <person name="Arakawa K."/>
        </authorList>
    </citation>
    <scope>NUCLEOTIDE SEQUENCE [LARGE SCALE GENOMIC DNA]</scope>
</reference>
<feature type="region of interest" description="Disordered" evidence="1">
    <location>
        <begin position="21"/>
        <end position="95"/>
    </location>
</feature>
<keyword evidence="3" id="KW-1185">Reference proteome</keyword>
<feature type="compositionally biased region" description="Polar residues" evidence="1">
    <location>
        <begin position="62"/>
        <end position="82"/>
    </location>
</feature>
<sequence>MREKTHFLILEYSRRMRKRDICSSVGFGPPANEKKLKDEATPAPTSRKPLLRKEFGPGLLSSPLQDQGSVESPKVSLQSNGTSDRRTWRHQEEHTRMLLKKQPTTPPTISYSIHKGLDRDPWYTLVQCGSKAIDDCYHVRDRRLEAPFGTRRA</sequence>
<comment type="caution">
    <text evidence="2">The sequence shown here is derived from an EMBL/GenBank/DDBJ whole genome shotgun (WGS) entry which is preliminary data.</text>
</comment>
<dbReference type="AlphaFoldDB" id="A0A4C1UL60"/>
<evidence type="ECO:0000256" key="1">
    <source>
        <dbReference type="SAM" id="MobiDB-lite"/>
    </source>
</evidence>
<proteinExistence type="predicted"/>
<dbReference type="Proteomes" id="UP000299102">
    <property type="component" value="Unassembled WGS sequence"/>
</dbReference>
<name>A0A4C1UL60_EUMVA</name>
<accession>A0A4C1UL60</accession>
<gene>
    <name evidence="2" type="ORF">EVAR_15928_1</name>
</gene>
<evidence type="ECO:0000313" key="3">
    <source>
        <dbReference type="Proteomes" id="UP000299102"/>
    </source>
</evidence>
<evidence type="ECO:0000313" key="2">
    <source>
        <dbReference type="EMBL" id="GBP27155.1"/>
    </source>
</evidence>
<dbReference type="EMBL" id="BGZK01000190">
    <property type="protein sequence ID" value="GBP27155.1"/>
    <property type="molecule type" value="Genomic_DNA"/>
</dbReference>
<protein>
    <submittedName>
        <fullName evidence="2">Uncharacterized protein</fullName>
    </submittedName>
</protein>
<organism evidence="2 3">
    <name type="scientific">Eumeta variegata</name>
    <name type="common">Bagworm moth</name>
    <name type="synonym">Eumeta japonica</name>
    <dbReference type="NCBI Taxonomy" id="151549"/>
    <lineage>
        <taxon>Eukaryota</taxon>
        <taxon>Metazoa</taxon>
        <taxon>Ecdysozoa</taxon>
        <taxon>Arthropoda</taxon>
        <taxon>Hexapoda</taxon>
        <taxon>Insecta</taxon>
        <taxon>Pterygota</taxon>
        <taxon>Neoptera</taxon>
        <taxon>Endopterygota</taxon>
        <taxon>Lepidoptera</taxon>
        <taxon>Glossata</taxon>
        <taxon>Ditrysia</taxon>
        <taxon>Tineoidea</taxon>
        <taxon>Psychidae</taxon>
        <taxon>Oiketicinae</taxon>
        <taxon>Eumeta</taxon>
    </lineage>
</organism>